<accession>A0A550CZ31</accession>
<dbReference type="InterPro" id="IPR004147">
    <property type="entry name" value="ABC1_dom"/>
</dbReference>
<dbReference type="InterPro" id="IPR011009">
    <property type="entry name" value="Kinase-like_dom_sf"/>
</dbReference>
<comment type="similarity">
    <text evidence="1">Belongs to the protein kinase superfamily. ADCK protein kinase family.</text>
</comment>
<dbReference type="Pfam" id="PF03109">
    <property type="entry name" value="ABC1"/>
    <property type="match status" value="1"/>
</dbReference>
<organism evidence="3 4">
    <name type="scientific">Schizophyllum amplum</name>
    <dbReference type="NCBI Taxonomy" id="97359"/>
    <lineage>
        <taxon>Eukaryota</taxon>
        <taxon>Fungi</taxon>
        <taxon>Dikarya</taxon>
        <taxon>Basidiomycota</taxon>
        <taxon>Agaricomycotina</taxon>
        <taxon>Agaricomycetes</taxon>
        <taxon>Agaricomycetidae</taxon>
        <taxon>Agaricales</taxon>
        <taxon>Schizophyllaceae</taxon>
        <taxon>Schizophyllum</taxon>
    </lineage>
</organism>
<reference evidence="3 4" key="1">
    <citation type="journal article" date="2019" name="New Phytol.">
        <title>Comparative genomics reveals unique wood-decay strategies and fruiting body development in the Schizophyllaceae.</title>
        <authorList>
            <person name="Almasi E."/>
            <person name="Sahu N."/>
            <person name="Krizsan K."/>
            <person name="Balint B."/>
            <person name="Kovacs G.M."/>
            <person name="Kiss B."/>
            <person name="Cseklye J."/>
            <person name="Drula E."/>
            <person name="Henrissat B."/>
            <person name="Nagy I."/>
            <person name="Chovatia M."/>
            <person name="Adam C."/>
            <person name="LaButti K."/>
            <person name="Lipzen A."/>
            <person name="Riley R."/>
            <person name="Grigoriev I.V."/>
            <person name="Nagy L.G."/>
        </authorList>
    </citation>
    <scope>NUCLEOTIDE SEQUENCE [LARGE SCALE GENOMIC DNA]</scope>
    <source>
        <strain evidence="3 4">NL-1724</strain>
    </source>
</reference>
<evidence type="ECO:0000313" key="3">
    <source>
        <dbReference type="EMBL" id="TRM70040.1"/>
    </source>
</evidence>
<comment type="caution">
    <text evidence="3">The sequence shown here is derived from an EMBL/GenBank/DDBJ whole genome shotgun (WGS) entry which is preliminary data.</text>
</comment>
<dbReference type="InterPro" id="IPR051130">
    <property type="entry name" value="Mito_struct-func_regulator"/>
</dbReference>
<dbReference type="OrthoDB" id="427480at2759"/>
<gene>
    <name evidence="3" type="ORF">BD626DRAFT_392377</name>
</gene>
<evidence type="ECO:0000259" key="2">
    <source>
        <dbReference type="Pfam" id="PF03109"/>
    </source>
</evidence>
<sequence>MRCFPSIWRQSAARDFASAFHRPPRRCSSTQAPTRPNKGNARLLYPCGALVLAGGAYLAYENYKPFRHSVFAVVRSSRIAGAAAVGIVDYKWTFSRTYASDEEQREAYSECHTRSANRVLKALQANGGIFIKLGQHLGSSLFLPLEWTRTMRPLQDQCEPASIEAIEGVFISETGQTFDEVFDNFDPEPLGVASLAQVHKAHHRALDRDVAIKLQLPMVQEFSTIDINATEASLGWITYWFPDFEFTWLADEMRKNLPREMDFVQEAQNAERAANDFKDTRTPLYIPKNLLVTKRVLVMEFIKGGRVDDLEYLSKANIDRNTVAVELSRIFSTMVFINGWFHADPHPGNLLIRSAPPSSRSPFNFEIVLLDHGLYFDLDPELRINYSHLWLSLASPASPEVAAARRKYAELVGNIGPDLYPVFEAALTGRAIMDDSMTTTDDSGKPETVKRASGMLDMTAQTDDEIEMIRNAMVTREGLLFSVLDVLRRVPRRILMVLKLNDLTRGLDYALATTHSGIRIFLVSTKCCAYAIWRDERQHLGEQGRSAFGLLSSYLGSWWWVSF</sequence>
<dbReference type="Proteomes" id="UP000320762">
    <property type="component" value="Unassembled WGS sequence"/>
</dbReference>
<dbReference type="STRING" id="97359.A0A550CZ31"/>
<proteinExistence type="inferred from homology"/>
<dbReference type="GO" id="GO:0007005">
    <property type="term" value="P:mitochondrion organization"/>
    <property type="evidence" value="ECO:0007669"/>
    <property type="project" value="TreeGrafter"/>
</dbReference>
<feature type="domain" description="ABC1 atypical kinase-like" evidence="2">
    <location>
        <begin position="154"/>
        <end position="396"/>
    </location>
</feature>
<dbReference type="PANTHER" id="PTHR43173">
    <property type="entry name" value="ABC1 FAMILY PROTEIN"/>
    <property type="match status" value="1"/>
</dbReference>
<dbReference type="AlphaFoldDB" id="A0A550CZ31"/>
<keyword evidence="4" id="KW-1185">Reference proteome</keyword>
<dbReference type="CDD" id="cd13969">
    <property type="entry name" value="ADCK1-like"/>
    <property type="match status" value="1"/>
</dbReference>
<dbReference type="InterPro" id="IPR045307">
    <property type="entry name" value="ADCK1_dom"/>
</dbReference>
<dbReference type="EMBL" id="VDMD01000001">
    <property type="protein sequence ID" value="TRM70040.1"/>
    <property type="molecule type" value="Genomic_DNA"/>
</dbReference>
<name>A0A550CZ31_9AGAR</name>
<dbReference type="PANTHER" id="PTHR43173:SF19">
    <property type="entry name" value="AARF DOMAIN-CONTAINING PROTEIN KINASE 1"/>
    <property type="match status" value="1"/>
</dbReference>
<dbReference type="GO" id="GO:0005743">
    <property type="term" value="C:mitochondrial inner membrane"/>
    <property type="evidence" value="ECO:0007669"/>
    <property type="project" value="TreeGrafter"/>
</dbReference>
<evidence type="ECO:0000313" key="4">
    <source>
        <dbReference type="Proteomes" id="UP000320762"/>
    </source>
</evidence>
<dbReference type="GO" id="GO:0055088">
    <property type="term" value="P:lipid homeostasis"/>
    <property type="evidence" value="ECO:0007669"/>
    <property type="project" value="TreeGrafter"/>
</dbReference>
<protein>
    <submittedName>
        <fullName evidence="3">ABC1 family-domain-containing protein</fullName>
    </submittedName>
</protein>
<evidence type="ECO:0000256" key="1">
    <source>
        <dbReference type="ARBA" id="ARBA00009670"/>
    </source>
</evidence>
<dbReference type="SUPFAM" id="SSF56112">
    <property type="entry name" value="Protein kinase-like (PK-like)"/>
    <property type="match status" value="1"/>
</dbReference>